<proteinExistence type="predicted"/>
<comment type="caution">
    <text evidence="1">The sequence shown here is derived from an EMBL/GenBank/DDBJ whole genome shotgun (WGS) entry which is preliminary data.</text>
</comment>
<protein>
    <recommendedName>
        <fullName evidence="3">DUF1273 domain-containing protein</fullName>
    </recommendedName>
</protein>
<evidence type="ECO:0000313" key="2">
    <source>
        <dbReference type="Proteomes" id="UP000605992"/>
    </source>
</evidence>
<organism evidence="1 2">
    <name type="scientific">Planotetraspora thailandica</name>
    <dbReference type="NCBI Taxonomy" id="487172"/>
    <lineage>
        <taxon>Bacteria</taxon>
        <taxon>Bacillati</taxon>
        <taxon>Actinomycetota</taxon>
        <taxon>Actinomycetes</taxon>
        <taxon>Streptosporangiales</taxon>
        <taxon>Streptosporangiaceae</taxon>
        <taxon>Planotetraspora</taxon>
    </lineage>
</organism>
<accession>A0A8J3VAN0</accession>
<dbReference type="RefSeq" id="WP_239118848.1">
    <property type="nucleotide sequence ID" value="NZ_BOOR01000008.1"/>
</dbReference>
<evidence type="ECO:0000313" key="1">
    <source>
        <dbReference type="EMBL" id="GII53265.1"/>
    </source>
</evidence>
<dbReference type="Proteomes" id="UP000605992">
    <property type="component" value="Unassembled WGS sequence"/>
</dbReference>
<dbReference type="Gene3D" id="3.40.50.450">
    <property type="match status" value="1"/>
</dbReference>
<dbReference type="AlphaFoldDB" id="A0A8J3VAN0"/>
<dbReference type="SUPFAM" id="SSF102405">
    <property type="entry name" value="MCP/YpsA-like"/>
    <property type="match status" value="1"/>
</dbReference>
<dbReference type="EMBL" id="BOOR01000008">
    <property type="protein sequence ID" value="GII53265.1"/>
    <property type="molecule type" value="Genomic_DNA"/>
</dbReference>
<evidence type="ECO:0008006" key="3">
    <source>
        <dbReference type="Google" id="ProtNLM"/>
    </source>
</evidence>
<name>A0A8J3VAN0_9ACTN</name>
<keyword evidence="2" id="KW-1185">Reference proteome</keyword>
<sequence>MTAIGITGHRLLPEQARICAMQEIRALLACQPKPVIGLSSLAEGSDRLFVEILLQAGGTLHAVLPFRGYENTFEGAAREAFDRLLADAQTVTTLDFAEPDDAAYDAAGRFVVDNCNLLVAVWDGKPARGLGGTADAVAYAYKRSKEIVVIWPEGVERP</sequence>
<reference evidence="1" key="1">
    <citation type="submission" date="2021-01" db="EMBL/GenBank/DDBJ databases">
        <title>Whole genome shotgun sequence of Planotetraspora thailandica NBRC 104271.</title>
        <authorList>
            <person name="Komaki H."/>
            <person name="Tamura T."/>
        </authorList>
    </citation>
    <scope>NUCLEOTIDE SEQUENCE</scope>
    <source>
        <strain evidence="1">NBRC 104271</strain>
    </source>
</reference>
<gene>
    <name evidence="1" type="ORF">Pth03_16540</name>
</gene>